<comment type="subcellular location">
    <subcellularLocation>
        <location evidence="1">Secreted</location>
    </subcellularLocation>
</comment>
<dbReference type="InterPro" id="IPR008983">
    <property type="entry name" value="Tumour_necrosis_fac-like_dom"/>
</dbReference>
<dbReference type="SMART" id="SM00110">
    <property type="entry name" value="C1Q"/>
    <property type="match status" value="1"/>
</dbReference>
<dbReference type="InterPro" id="IPR001073">
    <property type="entry name" value="C1q_dom"/>
</dbReference>
<dbReference type="Pfam" id="PF00386">
    <property type="entry name" value="C1q"/>
    <property type="match status" value="1"/>
</dbReference>
<evidence type="ECO:0000256" key="4">
    <source>
        <dbReference type="SAM" id="MobiDB-lite"/>
    </source>
</evidence>
<proteinExistence type="predicted"/>
<dbReference type="Proteomes" id="UP001634394">
    <property type="component" value="Unassembled WGS sequence"/>
</dbReference>
<accession>A0ABD3X8Y4</accession>
<dbReference type="PROSITE" id="PS50871">
    <property type="entry name" value="C1Q"/>
    <property type="match status" value="1"/>
</dbReference>
<dbReference type="PANTHER" id="PTHR22923:SF116">
    <property type="entry name" value="C1Q DOMAIN-CONTAINING PROTEIN"/>
    <property type="match status" value="1"/>
</dbReference>
<evidence type="ECO:0000256" key="1">
    <source>
        <dbReference type="ARBA" id="ARBA00004613"/>
    </source>
</evidence>
<dbReference type="AlphaFoldDB" id="A0ABD3X8Y4"/>
<evidence type="ECO:0000256" key="3">
    <source>
        <dbReference type="ARBA" id="ARBA00022729"/>
    </source>
</evidence>
<protein>
    <recommendedName>
        <fullName evidence="6">C1q domain-containing protein</fullName>
    </recommendedName>
</protein>
<keyword evidence="8" id="KW-1185">Reference proteome</keyword>
<reference evidence="7 8" key="1">
    <citation type="submission" date="2024-11" db="EMBL/GenBank/DDBJ databases">
        <title>Chromosome-level genome assembly of the freshwater bivalve Anodonta woodiana.</title>
        <authorList>
            <person name="Chen X."/>
        </authorList>
    </citation>
    <scope>NUCLEOTIDE SEQUENCE [LARGE SCALE GENOMIC DNA]</scope>
    <source>
        <strain evidence="7">MN2024</strain>
        <tissue evidence="7">Gills</tissue>
    </source>
</reference>
<feature type="signal peptide" evidence="5">
    <location>
        <begin position="1"/>
        <end position="24"/>
    </location>
</feature>
<dbReference type="Gene3D" id="2.60.120.40">
    <property type="match status" value="1"/>
</dbReference>
<dbReference type="EMBL" id="JBJQND010000003">
    <property type="protein sequence ID" value="KAL3882722.1"/>
    <property type="molecule type" value="Genomic_DNA"/>
</dbReference>
<evidence type="ECO:0000256" key="2">
    <source>
        <dbReference type="ARBA" id="ARBA00022525"/>
    </source>
</evidence>
<dbReference type="PRINTS" id="PR00007">
    <property type="entry name" value="COMPLEMNTC1Q"/>
</dbReference>
<evidence type="ECO:0000313" key="7">
    <source>
        <dbReference type="EMBL" id="KAL3882722.1"/>
    </source>
</evidence>
<evidence type="ECO:0000313" key="8">
    <source>
        <dbReference type="Proteomes" id="UP001634394"/>
    </source>
</evidence>
<feature type="region of interest" description="Disordered" evidence="4">
    <location>
        <begin position="98"/>
        <end position="129"/>
    </location>
</feature>
<evidence type="ECO:0000259" key="6">
    <source>
        <dbReference type="PROSITE" id="PS50871"/>
    </source>
</evidence>
<keyword evidence="3 5" id="KW-0732">Signal</keyword>
<keyword evidence="2" id="KW-0964">Secreted</keyword>
<evidence type="ECO:0000256" key="5">
    <source>
        <dbReference type="SAM" id="SignalP"/>
    </source>
</evidence>
<sequence>MVTTKDTVWLISLLIYVIVGTVEATILEQHAMIEYLLHKVEALERNQEECSSYQRKMFLELKYVKNKLQDAERRISELEAIVYNTGSDEYSEHLSVTMESQPAHKPTNKTGTNVIKEHNIGSTPDLKRMNSRKSGIVERDGITTEHIGFCATLYKGEVPVHASEIILFDNVLQNEGNGFNKQTGIFTCPLSGIYFFSLSILVQPGSAIDVYIIVNGQIIAKSYAYGVNYSDQGSISSIVRCEAGQNVWIGVYGGTQLYGGLYTSFSGFFLWGDPKGSR</sequence>
<dbReference type="GO" id="GO:0005576">
    <property type="term" value="C:extracellular region"/>
    <property type="evidence" value="ECO:0007669"/>
    <property type="project" value="UniProtKB-SubCell"/>
</dbReference>
<dbReference type="PANTHER" id="PTHR22923">
    <property type="entry name" value="CEREBELLIN-RELATED"/>
    <property type="match status" value="1"/>
</dbReference>
<dbReference type="InterPro" id="IPR050822">
    <property type="entry name" value="Cerebellin_Synaptic_Org"/>
</dbReference>
<organism evidence="7 8">
    <name type="scientific">Sinanodonta woodiana</name>
    <name type="common">Chinese pond mussel</name>
    <name type="synonym">Anodonta woodiana</name>
    <dbReference type="NCBI Taxonomy" id="1069815"/>
    <lineage>
        <taxon>Eukaryota</taxon>
        <taxon>Metazoa</taxon>
        <taxon>Spiralia</taxon>
        <taxon>Lophotrochozoa</taxon>
        <taxon>Mollusca</taxon>
        <taxon>Bivalvia</taxon>
        <taxon>Autobranchia</taxon>
        <taxon>Heteroconchia</taxon>
        <taxon>Palaeoheterodonta</taxon>
        <taxon>Unionida</taxon>
        <taxon>Unionoidea</taxon>
        <taxon>Unionidae</taxon>
        <taxon>Unioninae</taxon>
        <taxon>Sinanodonta</taxon>
    </lineage>
</organism>
<dbReference type="SUPFAM" id="SSF49842">
    <property type="entry name" value="TNF-like"/>
    <property type="match status" value="1"/>
</dbReference>
<feature type="chain" id="PRO_5044750402" description="C1q domain-containing protein" evidence="5">
    <location>
        <begin position="25"/>
        <end position="278"/>
    </location>
</feature>
<gene>
    <name evidence="7" type="ORF">ACJMK2_029034</name>
</gene>
<feature type="domain" description="C1q" evidence="6">
    <location>
        <begin position="142"/>
        <end position="276"/>
    </location>
</feature>
<name>A0ABD3X8Y4_SINWO</name>
<comment type="caution">
    <text evidence="7">The sequence shown here is derived from an EMBL/GenBank/DDBJ whole genome shotgun (WGS) entry which is preliminary data.</text>
</comment>